<evidence type="ECO:0000313" key="2">
    <source>
        <dbReference type="EMBL" id="EPZ36418.1"/>
    </source>
</evidence>
<dbReference type="HOGENOM" id="CLU_2543869_0_0_1"/>
<reference evidence="2 3" key="1">
    <citation type="journal article" date="2013" name="Curr. Biol.">
        <title>Shared signatures of parasitism and phylogenomics unite Cryptomycota and microsporidia.</title>
        <authorList>
            <person name="James T.Y."/>
            <person name="Pelin A."/>
            <person name="Bonen L."/>
            <person name="Ahrendt S."/>
            <person name="Sain D."/>
            <person name="Corradi N."/>
            <person name="Stajich J.E."/>
        </authorList>
    </citation>
    <scope>NUCLEOTIDE SEQUENCE [LARGE SCALE GENOMIC DNA]</scope>
    <source>
        <strain evidence="2 3">CSF55</strain>
    </source>
</reference>
<proteinExistence type="predicted"/>
<protein>
    <submittedName>
        <fullName evidence="2">Uncharacterized protein</fullName>
    </submittedName>
</protein>
<feature type="region of interest" description="Disordered" evidence="1">
    <location>
        <begin position="33"/>
        <end position="83"/>
    </location>
</feature>
<gene>
    <name evidence="2" type="ORF">O9G_002920</name>
</gene>
<keyword evidence="3" id="KW-1185">Reference proteome</keyword>
<evidence type="ECO:0000313" key="3">
    <source>
        <dbReference type="Proteomes" id="UP000030755"/>
    </source>
</evidence>
<sequence>MAAETCVTEFFITFCSKYLKLKFALSKPKKLLVGLASDSPPNDGKRKGTNRRKQHNIDNAVTGGTRHDDETSGSEGPNVSAIP</sequence>
<dbReference type="Proteomes" id="UP000030755">
    <property type="component" value="Unassembled WGS sequence"/>
</dbReference>
<organism evidence="2 3">
    <name type="scientific">Rozella allomycis (strain CSF55)</name>
    <dbReference type="NCBI Taxonomy" id="988480"/>
    <lineage>
        <taxon>Eukaryota</taxon>
        <taxon>Fungi</taxon>
        <taxon>Fungi incertae sedis</taxon>
        <taxon>Cryptomycota</taxon>
        <taxon>Cryptomycota incertae sedis</taxon>
        <taxon>Rozella</taxon>
    </lineage>
</organism>
<dbReference type="AlphaFoldDB" id="A0A075B1K1"/>
<name>A0A075B1K1_ROZAC</name>
<dbReference type="EMBL" id="KE560565">
    <property type="protein sequence ID" value="EPZ36418.1"/>
    <property type="molecule type" value="Genomic_DNA"/>
</dbReference>
<accession>A0A075B1K1</accession>
<evidence type="ECO:0000256" key="1">
    <source>
        <dbReference type="SAM" id="MobiDB-lite"/>
    </source>
</evidence>